<organism evidence="2 3">
    <name type="scientific">Selenomonas ruminantium</name>
    <dbReference type="NCBI Taxonomy" id="971"/>
    <lineage>
        <taxon>Bacteria</taxon>
        <taxon>Bacillati</taxon>
        <taxon>Bacillota</taxon>
        <taxon>Negativicutes</taxon>
        <taxon>Selenomonadales</taxon>
        <taxon>Selenomonadaceae</taxon>
        <taxon>Selenomonas</taxon>
    </lineage>
</organism>
<dbReference type="InterPro" id="IPR020004">
    <property type="entry name" value="UDP-GlcNAc_Epase"/>
</dbReference>
<dbReference type="CDD" id="cd03786">
    <property type="entry name" value="GTB_UDP-GlcNAc_2-Epimerase"/>
    <property type="match status" value="1"/>
</dbReference>
<gene>
    <name evidence="2" type="primary">neuC</name>
    <name evidence="2" type="ORF">E7203_09405</name>
</gene>
<dbReference type="EMBL" id="SVCA01000008">
    <property type="protein sequence ID" value="MBE6085645.1"/>
    <property type="molecule type" value="Genomic_DNA"/>
</dbReference>
<feature type="domain" description="UDP-N-acetylglucosamine 2-epimerase" evidence="1">
    <location>
        <begin position="26"/>
        <end position="357"/>
    </location>
</feature>
<evidence type="ECO:0000313" key="2">
    <source>
        <dbReference type="EMBL" id="MBE6085645.1"/>
    </source>
</evidence>
<dbReference type="RefSeq" id="WP_303669758.1">
    <property type="nucleotide sequence ID" value="NZ_SVCA01000008.1"/>
</dbReference>
<dbReference type="InterPro" id="IPR029767">
    <property type="entry name" value="WecB-like"/>
</dbReference>
<sequence length="384" mass="44067">MDKYKVVFATGSRADYGIVRNYLRCLDEDNRIDLSILVTGALLSSKFGHQVELIYRDGFKIAKEIDIELDSSSNKSVTHSMAVALDKFGAFFYDNQPDLLIILGDRYEMLSVATAAAMNRITILHIHGGELTYGNYDEFIRHSITKMSMFHFTATEEYRQRVIQLGENPERVFNLGALGAENCLHIDETMVPQEIRQLIGKKYFVVLFHPETLTNVSVESQIDEVLKAIDKYKNYKFVFLGVNADTYSDFIRLKVKDYVSSNKNCSYFENLPTDGYHYLVKHSIALLGNSSSGLIEAPSLETYTINIGDRQAGRARGNSVIDVNCNEVAINNAMDRVVLRNRAERIFNPYYQMDSVRNYYDNTVIILKTIRNNSYKYKRFYDLY</sequence>
<proteinExistence type="predicted"/>
<comment type="caution">
    <text evidence="2">The sequence shown here is derived from an EMBL/GenBank/DDBJ whole genome shotgun (WGS) entry which is preliminary data.</text>
</comment>
<dbReference type="Gene3D" id="3.40.50.2000">
    <property type="entry name" value="Glycogen Phosphorylase B"/>
    <property type="match status" value="2"/>
</dbReference>
<reference evidence="2" key="1">
    <citation type="submission" date="2019-04" db="EMBL/GenBank/DDBJ databases">
        <title>Evolution of Biomass-Degrading Anaerobic Consortia Revealed by Metagenomics.</title>
        <authorList>
            <person name="Peng X."/>
        </authorList>
    </citation>
    <scope>NUCLEOTIDE SEQUENCE</scope>
    <source>
        <strain evidence="2">SIG242</strain>
    </source>
</reference>
<dbReference type="Proteomes" id="UP000772151">
    <property type="component" value="Unassembled WGS sequence"/>
</dbReference>
<keyword evidence="2" id="KW-0326">Glycosidase</keyword>
<protein>
    <submittedName>
        <fullName evidence="2">UDP-N-acetylglucosamine 2-epimerase (Hydrolyzing)</fullName>
        <ecNumber evidence="2">3.2.1.183</ecNumber>
    </submittedName>
</protein>
<dbReference type="EC" id="3.2.1.183" evidence="2"/>
<dbReference type="Pfam" id="PF02350">
    <property type="entry name" value="Epimerase_2"/>
    <property type="match status" value="1"/>
</dbReference>
<name>A0A927WNR7_SELRU</name>
<keyword evidence="2" id="KW-0378">Hydrolase</keyword>
<dbReference type="NCBIfam" id="TIGR03568">
    <property type="entry name" value="NeuC_NnaA"/>
    <property type="match status" value="1"/>
</dbReference>
<dbReference type="PANTHER" id="PTHR43174:SF3">
    <property type="entry name" value="UDP-N-ACETYLGLUCOSAMINE 2-EPIMERASE"/>
    <property type="match status" value="1"/>
</dbReference>
<evidence type="ECO:0000259" key="1">
    <source>
        <dbReference type="Pfam" id="PF02350"/>
    </source>
</evidence>
<dbReference type="GO" id="GO:0004553">
    <property type="term" value="F:hydrolase activity, hydrolyzing O-glycosyl compounds"/>
    <property type="evidence" value="ECO:0007669"/>
    <property type="project" value="InterPro"/>
</dbReference>
<dbReference type="GO" id="GO:0006047">
    <property type="term" value="P:UDP-N-acetylglucosamine metabolic process"/>
    <property type="evidence" value="ECO:0007669"/>
    <property type="project" value="InterPro"/>
</dbReference>
<dbReference type="AlphaFoldDB" id="A0A927WNR7"/>
<dbReference type="PANTHER" id="PTHR43174">
    <property type="entry name" value="UDP-N-ACETYLGLUCOSAMINE 2-EPIMERASE"/>
    <property type="match status" value="1"/>
</dbReference>
<accession>A0A927WNR7</accession>
<evidence type="ECO:0000313" key="3">
    <source>
        <dbReference type="Proteomes" id="UP000772151"/>
    </source>
</evidence>
<dbReference type="SUPFAM" id="SSF53756">
    <property type="entry name" value="UDP-Glycosyltransferase/glycogen phosphorylase"/>
    <property type="match status" value="1"/>
</dbReference>
<dbReference type="InterPro" id="IPR003331">
    <property type="entry name" value="UDP_GlcNAc_Epimerase_2_dom"/>
</dbReference>